<evidence type="ECO:0000313" key="2">
    <source>
        <dbReference type="Ensembl" id="ENSPSIP00000003324.1"/>
    </source>
</evidence>
<protein>
    <recommendedName>
        <fullName evidence="4">Testicular haploid expressed gene protein</fullName>
    </recommendedName>
</protein>
<keyword evidence="3" id="KW-1185">Reference proteome</keyword>
<dbReference type="AlphaFoldDB" id="K7F5L4"/>
<dbReference type="PANTHER" id="PTHR15901">
    <property type="entry name" value="TESTICULAR HAPLOID EXPRESSED GENE PROTEIN"/>
    <property type="match status" value="1"/>
</dbReference>
<dbReference type="Ensembl" id="ENSPSIT00000003339.1">
    <property type="protein sequence ID" value="ENSPSIP00000003324.1"/>
    <property type="gene ID" value="ENSPSIG00000003184.1"/>
</dbReference>
<keyword evidence="1" id="KW-0677">Repeat</keyword>
<dbReference type="OMA" id="DRDAHWP"/>
<dbReference type="STRING" id="13735.ENSPSIP00000003324"/>
<dbReference type="InterPro" id="IPR006623">
    <property type="entry name" value="THEG"/>
</dbReference>
<reference evidence="3" key="1">
    <citation type="submission" date="2011-10" db="EMBL/GenBank/DDBJ databases">
        <authorList>
            <consortium name="Soft-shell Turtle Genome Consortium"/>
        </authorList>
    </citation>
    <scope>NUCLEOTIDE SEQUENCE [LARGE SCALE GENOMIC DNA]</scope>
    <source>
        <strain evidence="3">Daiwa-1</strain>
    </source>
</reference>
<reference evidence="3" key="2">
    <citation type="journal article" date="2013" name="Nat. Genet.">
        <title>The draft genomes of soft-shell turtle and green sea turtle yield insights into the development and evolution of the turtle-specific body plan.</title>
        <authorList>
            <person name="Wang Z."/>
            <person name="Pascual-Anaya J."/>
            <person name="Zadissa A."/>
            <person name="Li W."/>
            <person name="Niimura Y."/>
            <person name="Huang Z."/>
            <person name="Li C."/>
            <person name="White S."/>
            <person name="Xiong Z."/>
            <person name="Fang D."/>
            <person name="Wang B."/>
            <person name="Ming Y."/>
            <person name="Chen Y."/>
            <person name="Zheng Y."/>
            <person name="Kuraku S."/>
            <person name="Pignatelli M."/>
            <person name="Herrero J."/>
            <person name="Beal K."/>
            <person name="Nozawa M."/>
            <person name="Li Q."/>
            <person name="Wang J."/>
            <person name="Zhang H."/>
            <person name="Yu L."/>
            <person name="Shigenobu S."/>
            <person name="Wang J."/>
            <person name="Liu J."/>
            <person name="Flicek P."/>
            <person name="Searle S."/>
            <person name="Wang J."/>
            <person name="Kuratani S."/>
            <person name="Yin Y."/>
            <person name="Aken B."/>
            <person name="Zhang G."/>
            <person name="Irie N."/>
        </authorList>
    </citation>
    <scope>NUCLEOTIDE SEQUENCE [LARGE SCALE GENOMIC DNA]</scope>
    <source>
        <strain evidence="3">Daiwa-1</strain>
    </source>
</reference>
<organism evidence="2 3">
    <name type="scientific">Pelodiscus sinensis</name>
    <name type="common">Chinese softshell turtle</name>
    <name type="synonym">Trionyx sinensis</name>
    <dbReference type="NCBI Taxonomy" id="13735"/>
    <lineage>
        <taxon>Eukaryota</taxon>
        <taxon>Metazoa</taxon>
        <taxon>Chordata</taxon>
        <taxon>Craniata</taxon>
        <taxon>Vertebrata</taxon>
        <taxon>Euteleostomi</taxon>
        <taxon>Archelosauria</taxon>
        <taxon>Testudinata</taxon>
        <taxon>Testudines</taxon>
        <taxon>Cryptodira</taxon>
        <taxon>Trionychia</taxon>
        <taxon>Trionychidae</taxon>
        <taxon>Pelodiscus</taxon>
    </lineage>
</organism>
<reference evidence="2" key="4">
    <citation type="submission" date="2025-09" db="UniProtKB">
        <authorList>
            <consortium name="Ensembl"/>
        </authorList>
    </citation>
    <scope>IDENTIFICATION</scope>
</reference>
<dbReference type="eggNOG" id="ENOG502S0I9">
    <property type="taxonomic scope" value="Eukaryota"/>
</dbReference>
<dbReference type="HOGENOM" id="CLU_061711_1_0_1"/>
<dbReference type="GeneTree" id="ENSGT00940000154630"/>
<evidence type="ECO:0000313" key="3">
    <source>
        <dbReference type="Proteomes" id="UP000007267"/>
    </source>
</evidence>
<sequence>RIRELARPKKPKAAWENYKWGNQETIWPLSPSALTARPTPRIMSLAKPKQNVDGNLQRRRLYLYSCGRVSEIWQCPPRVNVALPLPRTLKLAEPKKYQAAYFQRRPRSSPEWLVSTAALTCEASQRVLELAHPKLVHPDFLLDRKAETQITGTARKILALPRTQRLAQPKSRKNTLCYDRGRPECMIRPVPSAAQQAVASARTLALAKAKGVSPEYLPVRDTEWLVTKAAKRAVVTPRIEVLSQPCKRLTTNLAQFDPDAFLVKESAKKAVCSSRLQKLAQPIER</sequence>
<dbReference type="Proteomes" id="UP000007267">
    <property type="component" value="Unassembled WGS sequence"/>
</dbReference>
<dbReference type="Pfam" id="PF14912">
    <property type="entry name" value="THEG"/>
    <property type="match status" value="4"/>
</dbReference>
<dbReference type="SMART" id="SM00705">
    <property type="entry name" value="THEG"/>
    <property type="match status" value="7"/>
</dbReference>
<dbReference type="InterPro" id="IPR042401">
    <property type="entry name" value="SPMAP2-like"/>
</dbReference>
<dbReference type="EMBL" id="AGCU01118981">
    <property type="status" value="NOT_ANNOTATED_CDS"/>
    <property type="molecule type" value="Genomic_DNA"/>
</dbReference>
<evidence type="ECO:0000256" key="1">
    <source>
        <dbReference type="ARBA" id="ARBA00022737"/>
    </source>
</evidence>
<dbReference type="PANTHER" id="PTHR15901:SF15">
    <property type="entry name" value="TESTICULAR HAPLOID EXPRESSED GENE PROTEIN-LIKE"/>
    <property type="match status" value="1"/>
</dbReference>
<proteinExistence type="predicted"/>
<reference evidence="2" key="3">
    <citation type="submission" date="2025-08" db="UniProtKB">
        <authorList>
            <consortium name="Ensembl"/>
        </authorList>
    </citation>
    <scope>IDENTIFICATION</scope>
</reference>
<evidence type="ECO:0008006" key="4">
    <source>
        <dbReference type="Google" id="ProtNLM"/>
    </source>
</evidence>
<name>K7F5L4_PELSI</name>
<accession>K7F5L4</accession>
<dbReference type="EMBL" id="AGCU01118980">
    <property type="status" value="NOT_ANNOTATED_CDS"/>
    <property type="molecule type" value="Genomic_DNA"/>
</dbReference>